<evidence type="ECO:0000313" key="13">
    <source>
        <dbReference type="EMBL" id="KGM91689.1"/>
    </source>
</evidence>
<dbReference type="GO" id="GO:0004843">
    <property type="term" value="F:cysteine-type deubiquitinase activity"/>
    <property type="evidence" value="ECO:0007669"/>
    <property type="project" value="InterPro"/>
</dbReference>
<feature type="compositionally biased region" description="Low complexity" evidence="9">
    <location>
        <begin position="716"/>
        <end position="729"/>
    </location>
</feature>
<feature type="region of interest" description="Disordered" evidence="9">
    <location>
        <begin position="1325"/>
        <end position="1363"/>
    </location>
</feature>
<organism evidence="13 14">
    <name type="scientific">Paracoccidioides brasiliensis (strain Pb18)</name>
    <dbReference type="NCBI Taxonomy" id="502780"/>
    <lineage>
        <taxon>Eukaryota</taxon>
        <taxon>Fungi</taxon>
        <taxon>Dikarya</taxon>
        <taxon>Ascomycota</taxon>
        <taxon>Pezizomycotina</taxon>
        <taxon>Eurotiomycetes</taxon>
        <taxon>Eurotiomycetidae</taxon>
        <taxon>Onygenales</taxon>
        <taxon>Ajellomycetaceae</taxon>
        <taxon>Paracoccidioides</taxon>
    </lineage>
</organism>
<dbReference type="Gene3D" id="1.20.1270.60">
    <property type="entry name" value="Arfaptin homology (AH) domain/BAR domain"/>
    <property type="match status" value="2"/>
</dbReference>
<dbReference type="RefSeq" id="XP_010762643.1">
    <property type="nucleotide sequence ID" value="XM_010764341.1"/>
</dbReference>
<sequence length="2363" mass="258858">MWNDEDNNPYGSFDRHSEAVNDHFHGSPGSTTFDPPSTPQSSASTLDPPPDYVSRLDSPSPDVADSDEGRRYAHSEQNQGYPRNKGVYQSRIEQILYENPELPILITDAGKNHESGGSFIVYTIRTGDLEVRRRYSEFSSLRATLINLHPTLIIPPIPEKHTMADYAAKPTKAKEDTSIIDLRKRMLAVFLNRCRRMKEIREDGVWWRFLDPNASWNEVLHSHPASSVPKNNLKAPPLDPANPQPAHAWLPIPSSSAKLKFSAAMSPPSLDNATSSGPGNGSFLSRFPPTSRNLSEEDLDPYFVNFEVSTRELELLLQGNIEKVNRRTLTHLSSLSADLMELGARYNGFSLSEPSATVAAAIERIGQAADTSYIETEELSATLGATFAEPMRESAQFAGVVRNVLRYRILKRIQQEMTRDELSKKRALLDSLERSELEAKRIEQYLNRTGSSTTPATFKRSLSDSSAPSTPESGPAEGARASPAEDTASIDSDFPSGGGDSPQPSASQGLPQRTAEPPTATPPSHRKTSSGNFVTNKIFGRISHAVHGFVDVDPERTRRDQIGKTKEILLQLEQALEVSEKDVKDASSGVLQDLKRFQKEKENDLRRYMTHLWTSGALYSHIPILSLPRPSSLSPSLPFSWTYIHPCALNNPTAPLLHHRAATARGQLTFTTPSSKRRKVAECKVGARGRPSRSSPQTNNFSSPRSSTRLRRRTSNSHLSGSASALPTTATIATTAPTASSPTSPSTSISALTSIPFTTSPISSTDASNASTTLPSATTASSGPAYIPAHIQRELRRKKHCTRTPKKVRSATPGSPDTAASSPSAAYAELSLNTEPSAAAASAPAAVMAASEGMSGSSPHPHGADDVSENGRQELQSAPAVKRPAAEMGEDDRQPQDVEMGAAPSGGNEEKEVLSSYNPVSKSKKQTDRPSRHRRAVSVDMDGQDDNSMEVKHENPKSASSEDTVSSSSDSVYPTPSSMSTYTSSTREDYKPSHTQPRASHDMPSIDDQVAIVTKLLLQPLKENQKGYVVSANWLGRVLSRSSKGGLPREKVDKTASEGEIGPVDNSDLVLVTDPSLSYKDEAGELFVPLRPGLQIGEDFEVLPEDAWEMIMKWYGLSRDSPAIVRFAHDTATGTTENVQYELNPPIFTILKLPNPSQSQAQIAQDKARAPVKTLASRHTPFQQWLRNVKSLASIEMSTKVRVWRILEGLNSTATSGIITPAASRSTSPAPGATLTANAGNSLVLDVNKFVALVEGSQRELLEMKDQTANPKYNGSLTLHLAGLGGDDVIVLEEQVGGPGGGEWVADCAGKNTNHLSVSAIKAGSQNKAKAKAPATSGRASSPAVGPVTRGRQRKDGRSRGVTGLSNLGNSCYMNSALQCVRSVEELTQYFLQDEYRKDLNPGNPLSHDGNVAKAYANLLHQLFDENGTSSFAPRQFKQTIGRYGPSFSGYGQQDSQEFVLFLLDGLQEDLNRIQKKPYIEKPDSTDDMVNDNAALQRFARKCWDIYKARNDSVITDLFAGMYKSTVVCPVCDKVSIIFDPFSNLTLQLPIENLWSKELFFFPLYSRPVRLDVDIDKNSSVKALKEYVGEKVNVDTNRLVMAEIYKQKFYKMFDNTSSIADCQISASDDIGIFEVESVPTSYDPDKPPKRSSYSSLVFTSSSADQDIPPFDSPKCDRMLIPVFHRTIKSQGARISRQLFGAPSYIVVNREEAYDYDSILRKVLRNSANLTSRDFLREDDGDAVMSSSPAEDSDTVVTNDDDFDSSDPKIKVSSVDGEDGLVDVSMRDASDPSSQIKSKARNNPVTIPKVLRPGSFIPPNLRKLFEMKIMRSTDAVPTGFSSVDEIKDFTSMASRLPRKQNKRVHAKKKFASRGNSPISSEDELSGPARRVNSAHSKDGHDLYDSGSQETKDDSCTESGTDSYPHNATLLHKFGREKPKTSAVRNGPQRPIPLIRAGEGIILEWNEHAFDALFAGDPREEDSLRGSPTWMNIDCVPDPELAEKRQLRQSRKKRGVSLDECLDEFGKEEILSENDAWYCPRCKEHRRASKKFELWKCPDILVMHLKRFSANRGFRDKIDALVDFPHELDMTGRVQMPEEGKSLQYELIAVDNHYGGLGGGHYTAFAKNFFDGCWYEYNDSHVSKKTNPSAVVTSAAYLLFYRRRSDVPLGGEYLASVTRTANNQDQADSDSQTDSRQPSPSGEGQRLGGSSRSGSSSALTGAAAIHQAGDGGLRGGIQARDDDDVPEYFEHGLDGISRNHLEDMDLEDEGFDASFGPELNFSNHPIWSFDRAEVPYGPSGLVSAPANSFYDGDGDEDLDDDVSNKAVGGGDMSDSESRLAMLNDSDEPGMVFDDLDPTTVPNITH</sequence>
<dbReference type="InterPro" id="IPR001683">
    <property type="entry name" value="PX_dom"/>
</dbReference>
<dbReference type="InterPro" id="IPR001394">
    <property type="entry name" value="Peptidase_C19_UCH"/>
</dbReference>
<feature type="compositionally biased region" description="Basic residues" evidence="9">
    <location>
        <begin position="1855"/>
        <end position="1870"/>
    </location>
</feature>
<dbReference type="STRING" id="502780.A0A0A0HR72"/>
<dbReference type="OMA" id="TANARNW"/>
<feature type="compositionally biased region" description="Basic and acidic residues" evidence="9">
    <location>
        <begin position="1894"/>
        <end position="1913"/>
    </location>
</feature>
<feature type="compositionally biased region" description="Low complexity" evidence="9">
    <location>
        <begin position="840"/>
        <end position="851"/>
    </location>
</feature>
<dbReference type="GO" id="GO:0042147">
    <property type="term" value="P:retrograde transport, endosome to Golgi"/>
    <property type="evidence" value="ECO:0007669"/>
    <property type="project" value="InterPro"/>
</dbReference>
<feature type="region of interest" description="Disordered" evidence="9">
    <location>
        <begin position="759"/>
        <end position="823"/>
    </location>
</feature>
<feature type="region of interest" description="Disordered" evidence="9">
    <location>
        <begin position="2177"/>
        <end position="2247"/>
    </location>
</feature>
<name>A0A0A0HR72_PARBD</name>
<dbReference type="Pfam" id="PF00443">
    <property type="entry name" value="UCH"/>
    <property type="match status" value="1"/>
</dbReference>
<dbReference type="Gene3D" id="3.30.1520.10">
    <property type="entry name" value="Phox-like domain"/>
    <property type="match status" value="1"/>
</dbReference>
<dbReference type="eggNOG" id="KOG2273">
    <property type="taxonomic scope" value="Eukaryota"/>
</dbReference>
<feature type="compositionally biased region" description="Polar residues" evidence="9">
    <location>
        <begin position="28"/>
        <end position="45"/>
    </location>
</feature>
<comment type="subcellular location">
    <subcellularLocation>
        <location evidence="1">Endosome membrane</location>
        <topology evidence="1">Peripheral membrane protein</topology>
    </subcellularLocation>
</comment>
<keyword evidence="8" id="KW-0472">Membrane</keyword>
<feature type="compositionally biased region" description="Basic residues" evidence="9">
    <location>
        <begin position="795"/>
        <end position="809"/>
    </location>
</feature>
<dbReference type="SUPFAM" id="SSF143791">
    <property type="entry name" value="DUSP-like"/>
    <property type="match status" value="1"/>
</dbReference>
<evidence type="ECO:0000259" key="12">
    <source>
        <dbReference type="PROSITE" id="PS51283"/>
    </source>
</evidence>
<dbReference type="InterPro" id="IPR044106">
    <property type="entry name" value="PX_Snx41/Atg20"/>
</dbReference>
<evidence type="ECO:0000256" key="7">
    <source>
        <dbReference type="ARBA" id="ARBA00023121"/>
    </source>
</evidence>
<feature type="region of interest" description="Disordered" evidence="9">
    <location>
        <begin position="446"/>
        <end position="532"/>
    </location>
</feature>
<feature type="region of interest" description="Disordered" evidence="9">
    <location>
        <begin position="1853"/>
        <end position="1925"/>
    </location>
</feature>
<evidence type="ECO:0000256" key="8">
    <source>
        <dbReference type="ARBA" id="ARBA00023136"/>
    </source>
</evidence>
<feature type="compositionally biased region" description="Low complexity" evidence="9">
    <location>
        <begin position="810"/>
        <end position="823"/>
    </location>
</feature>
<accession>A0A0A0HR72</accession>
<feature type="domain" description="USP" evidence="11">
    <location>
        <begin position="1363"/>
        <end position="2162"/>
    </location>
</feature>
<dbReference type="VEuPathDB" id="FungiDB:PADG_12261"/>
<evidence type="ECO:0000256" key="5">
    <source>
        <dbReference type="ARBA" id="ARBA00022927"/>
    </source>
</evidence>
<evidence type="ECO:0000256" key="4">
    <source>
        <dbReference type="ARBA" id="ARBA00022753"/>
    </source>
</evidence>
<dbReference type="CDD" id="cd06867">
    <property type="entry name" value="PX_SNX41_42"/>
    <property type="match status" value="1"/>
</dbReference>
<keyword evidence="7" id="KW-0446">Lipid-binding</keyword>
<feature type="compositionally biased region" description="Acidic residues" evidence="9">
    <location>
        <begin position="1750"/>
        <end position="1764"/>
    </location>
</feature>
<dbReference type="GO" id="GO:0006914">
    <property type="term" value="P:autophagy"/>
    <property type="evidence" value="ECO:0007669"/>
    <property type="project" value="UniProtKB-KW"/>
</dbReference>
<dbReference type="InterPro" id="IPR028889">
    <property type="entry name" value="USP"/>
</dbReference>
<gene>
    <name evidence="13" type="ORF">PADG_12261</name>
</gene>
<feature type="compositionally biased region" description="Low complexity" evidence="9">
    <location>
        <begin position="2182"/>
        <end position="2222"/>
    </location>
</feature>
<dbReference type="InParanoid" id="A0A0A0HR72"/>
<dbReference type="Gene3D" id="3.30.2230.10">
    <property type="entry name" value="DUSP-like"/>
    <property type="match status" value="1"/>
</dbReference>
<feature type="region of interest" description="Disordered" evidence="9">
    <location>
        <begin position="2309"/>
        <end position="2363"/>
    </location>
</feature>
<evidence type="ECO:0000313" key="14">
    <source>
        <dbReference type="Proteomes" id="UP000001628"/>
    </source>
</evidence>
<reference evidence="13 14" key="1">
    <citation type="journal article" date="2011" name="PLoS Genet.">
        <title>Comparative genomic analysis of human fungal pathogens causing paracoccidioidomycosis.</title>
        <authorList>
            <person name="Desjardins C.A."/>
            <person name="Champion M.D."/>
            <person name="Holder J.W."/>
            <person name="Muszewska A."/>
            <person name="Goldberg J."/>
            <person name="Bailao A.M."/>
            <person name="Brigido M.M."/>
            <person name="Ferreira M.E."/>
            <person name="Garcia A.M."/>
            <person name="Grynberg M."/>
            <person name="Gujja S."/>
            <person name="Heiman D.I."/>
            <person name="Henn M.R."/>
            <person name="Kodira C.D."/>
            <person name="Leon-Narvaez H."/>
            <person name="Longo L.V."/>
            <person name="Ma L.J."/>
            <person name="Malavazi I."/>
            <person name="Matsuo A.L."/>
            <person name="Morais F.V."/>
            <person name="Pereira M."/>
            <person name="Rodriguez-Brito S."/>
            <person name="Sakthikumar S."/>
            <person name="Salem-Izacc S.M."/>
            <person name="Sykes S.M."/>
            <person name="Teixeira M.M."/>
            <person name="Vallejo M.C."/>
            <person name="Walter M.E."/>
            <person name="Yandava C."/>
            <person name="Young S."/>
            <person name="Zeng Q."/>
            <person name="Zucker J."/>
            <person name="Felipe M.S."/>
            <person name="Goldman G.H."/>
            <person name="Haas B.J."/>
            <person name="McEwen J.G."/>
            <person name="Nino-Vega G."/>
            <person name="Puccia R."/>
            <person name="San-Blas G."/>
            <person name="Soares C.M."/>
            <person name="Birren B.W."/>
            <person name="Cuomo C.A."/>
        </authorList>
    </citation>
    <scope>NUCLEOTIDE SEQUENCE [LARGE SCALE GENOMIC DNA]</scope>
    <source>
        <strain evidence="13 14">Pb18</strain>
    </source>
</reference>
<evidence type="ECO:0000256" key="6">
    <source>
        <dbReference type="ARBA" id="ARBA00023006"/>
    </source>
</evidence>
<keyword evidence="5" id="KW-0653">Protein transport</keyword>
<keyword evidence="6" id="KW-0072">Autophagy</keyword>
<feature type="region of interest" description="Disordered" evidence="9">
    <location>
        <begin position="840"/>
        <end position="1004"/>
    </location>
</feature>
<evidence type="ECO:0000259" key="10">
    <source>
        <dbReference type="PROSITE" id="PS50195"/>
    </source>
</evidence>
<evidence type="ECO:0000256" key="3">
    <source>
        <dbReference type="ARBA" id="ARBA00022448"/>
    </source>
</evidence>
<dbReference type="InterPro" id="IPR027267">
    <property type="entry name" value="AH/BAR_dom_sf"/>
</dbReference>
<feature type="domain" description="DUSP" evidence="12">
    <location>
        <begin position="1004"/>
        <end position="1129"/>
    </location>
</feature>
<dbReference type="InterPro" id="IPR051079">
    <property type="entry name" value="Sorting_Nexin_Autophagy"/>
</dbReference>
<evidence type="ECO:0000259" key="11">
    <source>
        <dbReference type="PROSITE" id="PS50235"/>
    </source>
</evidence>
<feature type="domain" description="PX" evidence="10">
    <location>
        <begin position="98"/>
        <end position="217"/>
    </location>
</feature>
<dbReference type="PANTHER" id="PTHR46979:SF2">
    <property type="entry name" value="SORTING NEXIN-41"/>
    <property type="match status" value="1"/>
</dbReference>
<feature type="compositionally biased region" description="Low complexity" evidence="9">
    <location>
        <begin position="759"/>
        <end position="782"/>
    </location>
</feature>
<dbReference type="eggNOG" id="KOG1870">
    <property type="taxonomic scope" value="Eukaryota"/>
</dbReference>
<dbReference type="GO" id="GO:0015031">
    <property type="term" value="P:protein transport"/>
    <property type="evidence" value="ECO:0007669"/>
    <property type="project" value="UniProtKB-KW"/>
</dbReference>
<dbReference type="PROSITE" id="PS50195">
    <property type="entry name" value="PX"/>
    <property type="match status" value="1"/>
</dbReference>
<dbReference type="GO" id="GO:0005829">
    <property type="term" value="C:cytosol"/>
    <property type="evidence" value="ECO:0007669"/>
    <property type="project" value="GOC"/>
</dbReference>
<feature type="region of interest" description="Disordered" evidence="9">
    <location>
        <begin position="1"/>
        <end position="86"/>
    </location>
</feature>
<dbReference type="KEGG" id="pbn:PADG_12261"/>
<feature type="compositionally biased region" description="Polar residues" evidence="9">
    <location>
        <begin position="692"/>
        <end position="701"/>
    </location>
</feature>
<feature type="compositionally biased region" description="Low complexity" evidence="9">
    <location>
        <begin position="958"/>
        <end position="985"/>
    </location>
</feature>
<feature type="region of interest" description="Disordered" evidence="9">
    <location>
        <begin position="266"/>
        <end position="288"/>
    </location>
</feature>
<dbReference type="InterPro" id="IPR006615">
    <property type="entry name" value="Pept_C19_DUSP"/>
</dbReference>
<dbReference type="EMBL" id="KN275966">
    <property type="protein sequence ID" value="KGM91689.1"/>
    <property type="molecule type" value="Genomic_DNA"/>
</dbReference>
<evidence type="ECO:0000256" key="2">
    <source>
        <dbReference type="ARBA" id="ARBA00010883"/>
    </source>
</evidence>
<dbReference type="PROSITE" id="PS50235">
    <property type="entry name" value="USP_3"/>
    <property type="match status" value="1"/>
</dbReference>
<proteinExistence type="inferred from homology"/>
<evidence type="ECO:0000256" key="9">
    <source>
        <dbReference type="SAM" id="MobiDB-lite"/>
    </source>
</evidence>
<dbReference type="InterPro" id="IPR038765">
    <property type="entry name" value="Papain-like_cys_pep_sf"/>
</dbReference>
<dbReference type="HOGENOM" id="CLU_001060_9_0_1"/>
<dbReference type="Proteomes" id="UP000001628">
    <property type="component" value="Unassembled WGS sequence"/>
</dbReference>
<dbReference type="SMART" id="SM00312">
    <property type="entry name" value="PX"/>
    <property type="match status" value="1"/>
</dbReference>
<dbReference type="SUPFAM" id="SSF64268">
    <property type="entry name" value="PX domain"/>
    <property type="match status" value="1"/>
</dbReference>
<feature type="compositionally biased region" description="Polar residues" evidence="9">
    <location>
        <begin position="446"/>
        <end position="456"/>
    </location>
</feature>
<protein>
    <submittedName>
        <fullName evidence="13">Sorting nexin-41</fullName>
    </submittedName>
</protein>
<feature type="region of interest" description="Disordered" evidence="9">
    <location>
        <begin position="1739"/>
        <end position="1801"/>
    </location>
</feature>
<evidence type="ECO:0000256" key="1">
    <source>
        <dbReference type="ARBA" id="ARBA00004481"/>
    </source>
</evidence>
<dbReference type="Pfam" id="PF06337">
    <property type="entry name" value="DUSP"/>
    <property type="match status" value="1"/>
</dbReference>
<dbReference type="PANTHER" id="PTHR46979">
    <property type="entry name" value="SORTING NEXIN-41"/>
    <property type="match status" value="1"/>
</dbReference>
<feature type="compositionally biased region" description="Polar residues" evidence="9">
    <location>
        <begin position="502"/>
        <end position="511"/>
    </location>
</feature>
<dbReference type="GO" id="GO:0035091">
    <property type="term" value="F:phosphatidylinositol binding"/>
    <property type="evidence" value="ECO:0007669"/>
    <property type="project" value="InterPro"/>
</dbReference>
<dbReference type="PROSITE" id="PS00973">
    <property type="entry name" value="USP_2"/>
    <property type="match status" value="1"/>
</dbReference>
<feature type="compositionally biased region" description="Acidic residues" evidence="9">
    <location>
        <begin position="2310"/>
        <end position="2319"/>
    </location>
</feature>
<dbReference type="Gene3D" id="3.90.70.10">
    <property type="entry name" value="Cysteine proteinases"/>
    <property type="match status" value="2"/>
</dbReference>
<keyword evidence="3" id="KW-0813">Transport</keyword>
<dbReference type="InterPro" id="IPR018200">
    <property type="entry name" value="USP_CS"/>
</dbReference>
<feature type="compositionally biased region" description="Polar residues" evidence="9">
    <location>
        <begin position="463"/>
        <end position="472"/>
    </location>
</feature>
<dbReference type="GO" id="GO:0010008">
    <property type="term" value="C:endosome membrane"/>
    <property type="evidence" value="ECO:0007669"/>
    <property type="project" value="UniProtKB-SubCell"/>
</dbReference>
<feature type="compositionally biased region" description="Basic and acidic residues" evidence="9">
    <location>
        <begin position="13"/>
        <end position="25"/>
    </location>
</feature>
<feature type="region of interest" description="Disordered" evidence="9">
    <location>
        <begin position="667"/>
        <end position="729"/>
    </location>
</feature>
<dbReference type="GeneID" id="22588158"/>
<dbReference type="InterPro" id="IPR035927">
    <property type="entry name" value="DUSP-like_sf"/>
</dbReference>
<dbReference type="PROSITE" id="PS00972">
    <property type="entry name" value="USP_1"/>
    <property type="match status" value="1"/>
</dbReference>
<feature type="compositionally biased region" description="Polar residues" evidence="9">
    <location>
        <begin position="1790"/>
        <end position="1801"/>
    </location>
</feature>
<dbReference type="Pfam" id="PF00787">
    <property type="entry name" value="PX"/>
    <property type="match status" value="1"/>
</dbReference>
<feature type="compositionally biased region" description="Basic and acidic residues" evidence="9">
    <location>
        <begin position="862"/>
        <end position="872"/>
    </location>
</feature>
<keyword evidence="4" id="KW-0967">Endosome</keyword>
<keyword evidence="14" id="KW-1185">Reference proteome</keyword>
<dbReference type="CDD" id="cd02674">
    <property type="entry name" value="Peptidase_C19R"/>
    <property type="match status" value="1"/>
</dbReference>
<dbReference type="OrthoDB" id="952271at2759"/>
<dbReference type="PROSITE" id="PS51283">
    <property type="entry name" value="DUSP"/>
    <property type="match status" value="1"/>
</dbReference>
<dbReference type="InterPro" id="IPR036871">
    <property type="entry name" value="PX_dom_sf"/>
</dbReference>
<feature type="compositionally biased region" description="Polar residues" evidence="9">
    <location>
        <begin position="1915"/>
        <end position="1924"/>
    </location>
</feature>
<comment type="similarity">
    <text evidence="2">Belongs to the sorting nexin family.</text>
</comment>
<dbReference type="GO" id="GO:0016579">
    <property type="term" value="P:protein deubiquitination"/>
    <property type="evidence" value="ECO:0007669"/>
    <property type="project" value="InterPro"/>
</dbReference>
<dbReference type="SUPFAM" id="SSF54001">
    <property type="entry name" value="Cysteine proteinases"/>
    <property type="match status" value="1"/>
</dbReference>